<accession>A0A972K5N0</accession>
<evidence type="ECO:0000259" key="1">
    <source>
        <dbReference type="Pfam" id="PF00041"/>
    </source>
</evidence>
<dbReference type="InterPro" id="IPR013783">
    <property type="entry name" value="Ig-like_fold"/>
</dbReference>
<dbReference type="RefSeq" id="WP_171656411.1">
    <property type="nucleotide sequence ID" value="NZ_WHOD01000128.1"/>
</dbReference>
<sequence>MNTKPWGIKDQNELFTTALGVHESGWELHITRLAPGDGCVLIDWLHSGDVAASSLEYRVEYNKRNSSEKSVLVVEVLEGSFTITSLENGCDYEIRLIAVESGTGRIAADSPIRLAMPGVVPGTVINYIHPDDYTYNFSGRSPASPSIVRLPDGRLLASHDVYWGLGGQNLSVIFRSEDEGNTWRFVTYLYPCFWGKLFVHGERLFMIATSTEYGELMIGGSDDGGESWSSPCTILPGGSRENGGPHKAPMPVIVHNGRIWTAVEHGSWTLRGHKAGVVSAPEDADLLDPASWTASPFIPYDSSWPGTVHGGDAPGVLEGNVVITPEGGLVNILRYNTKGGTPDYGRAIMLNVDKENPGASLSFRQVIRFEGNMSKFTIQFDPVSKRYWSLVNRVTSSNIHQRNILTLVASDKLEEWDTIRDILDYEHNGWTEDNTKVGFQYVDWFFDGDAILVASRTAINGAYNYHNANYMTFHRIEAFRETLTGAAGT</sequence>
<dbReference type="Gene3D" id="2.60.40.10">
    <property type="entry name" value="Immunoglobulins"/>
    <property type="match status" value="1"/>
</dbReference>
<evidence type="ECO:0000313" key="3">
    <source>
        <dbReference type="Proteomes" id="UP000641588"/>
    </source>
</evidence>
<dbReference type="SUPFAM" id="SSF49265">
    <property type="entry name" value="Fibronectin type III"/>
    <property type="match status" value="1"/>
</dbReference>
<keyword evidence="3" id="KW-1185">Reference proteome</keyword>
<name>A0A972K5N0_9BACL</name>
<dbReference type="EMBL" id="WHOD01000128">
    <property type="protein sequence ID" value="NOU98168.1"/>
    <property type="molecule type" value="Genomic_DNA"/>
</dbReference>
<proteinExistence type="predicted"/>
<reference evidence="2" key="1">
    <citation type="submission" date="2019-10" db="EMBL/GenBank/DDBJ databases">
        <title>Description of Paenibacillus glebae sp. nov.</title>
        <authorList>
            <person name="Carlier A."/>
            <person name="Qi S."/>
        </authorList>
    </citation>
    <scope>NUCLEOTIDE SEQUENCE</scope>
    <source>
        <strain evidence="2">LMG 31456</strain>
    </source>
</reference>
<dbReference type="InterPro" id="IPR036116">
    <property type="entry name" value="FN3_sf"/>
</dbReference>
<dbReference type="AlphaFoldDB" id="A0A972K5N0"/>
<dbReference type="InterPro" id="IPR003961">
    <property type="entry name" value="FN3_dom"/>
</dbReference>
<feature type="domain" description="Fibronectin type-III" evidence="1">
    <location>
        <begin position="40"/>
        <end position="103"/>
    </location>
</feature>
<protein>
    <recommendedName>
        <fullName evidence="1">Fibronectin type-III domain-containing protein</fullName>
    </recommendedName>
</protein>
<organism evidence="2 3">
    <name type="scientific">Paenibacillus foliorum</name>
    <dbReference type="NCBI Taxonomy" id="2654974"/>
    <lineage>
        <taxon>Bacteria</taxon>
        <taxon>Bacillati</taxon>
        <taxon>Bacillota</taxon>
        <taxon>Bacilli</taxon>
        <taxon>Bacillales</taxon>
        <taxon>Paenibacillaceae</taxon>
        <taxon>Paenibacillus</taxon>
    </lineage>
</organism>
<dbReference type="SUPFAM" id="SSF50939">
    <property type="entry name" value="Sialidases"/>
    <property type="match status" value="1"/>
</dbReference>
<dbReference type="CDD" id="cd00063">
    <property type="entry name" value="FN3"/>
    <property type="match status" value="1"/>
</dbReference>
<comment type="caution">
    <text evidence="2">The sequence shown here is derived from an EMBL/GenBank/DDBJ whole genome shotgun (WGS) entry which is preliminary data.</text>
</comment>
<dbReference type="CDD" id="cd15482">
    <property type="entry name" value="Sialidase_non-viral"/>
    <property type="match status" value="1"/>
</dbReference>
<evidence type="ECO:0000313" key="2">
    <source>
        <dbReference type="EMBL" id="NOU98168.1"/>
    </source>
</evidence>
<dbReference type="Gene3D" id="2.120.10.10">
    <property type="match status" value="1"/>
</dbReference>
<dbReference type="Proteomes" id="UP000641588">
    <property type="component" value="Unassembled WGS sequence"/>
</dbReference>
<gene>
    <name evidence="2" type="ORF">GC093_33795</name>
</gene>
<dbReference type="InterPro" id="IPR036278">
    <property type="entry name" value="Sialidase_sf"/>
</dbReference>
<dbReference type="Pfam" id="PF00041">
    <property type="entry name" value="fn3"/>
    <property type="match status" value="1"/>
</dbReference>